<keyword evidence="2" id="KW-1185">Reference proteome</keyword>
<protein>
    <submittedName>
        <fullName evidence="1">Uncharacterized protein</fullName>
    </submittedName>
</protein>
<gene>
    <name evidence="1" type="ORF">AOB60_24405</name>
</gene>
<evidence type="ECO:0000313" key="1">
    <source>
        <dbReference type="EMBL" id="PNE37452.1"/>
    </source>
</evidence>
<name>A0A2N8P8Z0_STRNR</name>
<organism evidence="1 2">
    <name type="scientific">Streptomyces noursei</name>
    <name type="common">Streptomyces albulus</name>
    <dbReference type="NCBI Taxonomy" id="1971"/>
    <lineage>
        <taxon>Bacteria</taxon>
        <taxon>Bacillati</taxon>
        <taxon>Actinomycetota</taxon>
        <taxon>Actinomycetes</taxon>
        <taxon>Kitasatosporales</taxon>
        <taxon>Streptomycetaceae</taxon>
        <taxon>Streptomyces</taxon>
    </lineage>
</organism>
<comment type="caution">
    <text evidence="1">The sequence shown here is derived from an EMBL/GenBank/DDBJ whole genome shotgun (WGS) entry which is preliminary data.</text>
</comment>
<evidence type="ECO:0000313" key="2">
    <source>
        <dbReference type="Proteomes" id="UP000236047"/>
    </source>
</evidence>
<sequence length="101" mass="10778">MTPAQAPQPEVEIVQVDATGAARLAVVVRCLETTRLGARFRCTSQDGHDVDLVLAEIRRYPKVTVDEVDPPHGARLVLTGAGTDDLHIEPGDVLRGTNPAA</sequence>
<reference evidence="2" key="1">
    <citation type="submission" date="2015-09" db="EMBL/GenBank/DDBJ databases">
        <authorList>
            <person name="Graham D.E."/>
            <person name="Mahan K.M."/>
            <person name="Klingeman D.M."/>
            <person name="Fida T."/>
            <person name="Giannone R.J."/>
            <person name="Hettich R.L."/>
            <person name="Parry R.J."/>
            <person name="Spain J.C."/>
        </authorList>
    </citation>
    <scope>NUCLEOTIDE SEQUENCE [LARGE SCALE GENOMIC DNA]</scope>
    <source>
        <strain evidence="2">JCM 4701</strain>
    </source>
</reference>
<proteinExistence type="predicted"/>
<dbReference type="Proteomes" id="UP000236047">
    <property type="component" value="Unassembled WGS sequence"/>
</dbReference>
<dbReference type="EMBL" id="LJSN01000003">
    <property type="protein sequence ID" value="PNE37452.1"/>
    <property type="molecule type" value="Genomic_DNA"/>
</dbReference>
<accession>A0A2N8P8Z0</accession>
<dbReference type="AlphaFoldDB" id="A0A2N8P8Z0"/>